<dbReference type="EMBL" id="CM015723">
    <property type="protein sequence ID" value="KAF3696467.1"/>
    <property type="molecule type" value="Genomic_DNA"/>
</dbReference>
<dbReference type="Proteomes" id="UP000503349">
    <property type="component" value="Chromosome 12"/>
</dbReference>
<accession>A0A6G1Q1T5</accession>
<protein>
    <submittedName>
        <fullName evidence="1">Uncharacterized protein</fullName>
    </submittedName>
</protein>
<sequence>MCVTSALQKDTYSETRHTCGLICRVCVCVCVSGIPLSFYQSSTVTYCMNT</sequence>
<keyword evidence="2" id="KW-1185">Reference proteome</keyword>
<name>A0A6G1Q1T5_CHAAH</name>
<reference evidence="2" key="2">
    <citation type="submission" date="2019-02" db="EMBL/GenBank/DDBJ databases">
        <title>Opniocepnalus argus Var Kimnra genome.</title>
        <authorList>
            <person name="Zhou C."/>
            <person name="Xiao S."/>
        </authorList>
    </citation>
    <scope>NUCLEOTIDE SEQUENCE [LARGE SCALE GENOMIC DNA]</scope>
</reference>
<dbReference type="AlphaFoldDB" id="A0A6G1Q1T5"/>
<evidence type="ECO:0000313" key="2">
    <source>
        <dbReference type="Proteomes" id="UP000503349"/>
    </source>
</evidence>
<evidence type="ECO:0000313" key="1">
    <source>
        <dbReference type="EMBL" id="KAF3696467.1"/>
    </source>
</evidence>
<gene>
    <name evidence="1" type="ORF">EXN66_Car012145</name>
</gene>
<reference evidence="1 2" key="1">
    <citation type="submission" date="2019-02" db="EMBL/GenBank/DDBJ databases">
        <title>Opniocepnalus argus genome.</title>
        <authorList>
            <person name="Zhou C."/>
            <person name="Xiao S."/>
        </authorList>
    </citation>
    <scope>NUCLEOTIDE SEQUENCE [LARGE SCALE GENOMIC DNA]</scope>
    <source>
        <strain evidence="1">OARG1902GOOAL</strain>
        <tissue evidence="1">Muscle</tissue>
    </source>
</reference>
<organism evidence="1 2">
    <name type="scientific">Channa argus</name>
    <name type="common">Northern snakehead</name>
    <name type="synonym">Ophicephalus argus</name>
    <dbReference type="NCBI Taxonomy" id="215402"/>
    <lineage>
        <taxon>Eukaryota</taxon>
        <taxon>Metazoa</taxon>
        <taxon>Chordata</taxon>
        <taxon>Craniata</taxon>
        <taxon>Vertebrata</taxon>
        <taxon>Euteleostomi</taxon>
        <taxon>Actinopterygii</taxon>
        <taxon>Neopterygii</taxon>
        <taxon>Teleostei</taxon>
        <taxon>Neoteleostei</taxon>
        <taxon>Acanthomorphata</taxon>
        <taxon>Anabantaria</taxon>
        <taxon>Anabantiformes</taxon>
        <taxon>Channoidei</taxon>
        <taxon>Channidae</taxon>
        <taxon>Channa</taxon>
    </lineage>
</organism>
<proteinExistence type="predicted"/>